<sequence>MSDYVNQSTLSPHFFEGAVDHDQLGPFDMQYNQWQPNGLTDYTNISGMTSTVPTTSNAQDCFYQPRVNEDNNFSNAMPGNEPGHSAPQLLFNPSPPSFDLGNGLDTHPHDQFSFQPQLLEGASAASMLSSTSAALPEQYQWEPQPHTEGALFMQPSAPDCLTSLTDWNTSPSPFNLDSRQPTTTSYENPFNPNQDSDWGSSVQ</sequence>
<protein>
    <submittedName>
        <fullName evidence="2">Uncharacterized protein</fullName>
    </submittedName>
</protein>
<accession>A0ABR4P9J1</accession>
<dbReference type="Proteomes" id="UP001629113">
    <property type="component" value="Unassembled WGS sequence"/>
</dbReference>
<comment type="caution">
    <text evidence="2">The sequence shown here is derived from an EMBL/GenBank/DDBJ whole genome shotgun (WGS) entry which is preliminary data.</text>
</comment>
<proteinExistence type="predicted"/>
<keyword evidence="3" id="KW-1185">Reference proteome</keyword>
<dbReference type="EMBL" id="JBFCZG010000007">
    <property type="protein sequence ID" value="KAL3419960.1"/>
    <property type="molecule type" value="Genomic_DNA"/>
</dbReference>
<name>A0ABR4P9J1_9HELO</name>
<evidence type="ECO:0000256" key="1">
    <source>
        <dbReference type="SAM" id="MobiDB-lite"/>
    </source>
</evidence>
<feature type="region of interest" description="Disordered" evidence="1">
    <location>
        <begin position="149"/>
        <end position="203"/>
    </location>
</feature>
<gene>
    <name evidence="2" type="ORF">PVAG01_08459</name>
</gene>
<evidence type="ECO:0000313" key="3">
    <source>
        <dbReference type="Proteomes" id="UP001629113"/>
    </source>
</evidence>
<organism evidence="2 3">
    <name type="scientific">Phlyctema vagabunda</name>
    <dbReference type="NCBI Taxonomy" id="108571"/>
    <lineage>
        <taxon>Eukaryota</taxon>
        <taxon>Fungi</taxon>
        <taxon>Dikarya</taxon>
        <taxon>Ascomycota</taxon>
        <taxon>Pezizomycotina</taxon>
        <taxon>Leotiomycetes</taxon>
        <taxon>Helotiales</taxon>
        <taxon>Dermateaceae</taxon>
        <taxon>Phlyctema</taxon>
    </lineage>
</organism>
<reference evidence="2 3" key="1">
    <citation type="submission" date="2024-06" db="EMBL/GenBank/DDBJ databases">
        <title>Complete genome of Phlyctema vagabunda strain 19-DSS-EL-015.</title>
        <authorList>
            <person name="Fiorenzani C."/>
        </authorList>
    </citation>
    <scope>NUCLEOTIDE SEQUENCE [LARGE SCALE GENOMIC DNA]</scope>
    <source>
        <strain evidence="2 3">19-DSS-EL-015</strain>
    </source>
</reference>
<feature type="region of interest" description="Disordered" evidence="1">
    <location>
        <begin position="72"/>
        <end position="111"/>
    </location>
</feature>
<evidence type="ECO:0000313" key="2">
    <source>
        <dbReference type="EMBL" id="KAL3419960.1"/>
    </source>
</evidence>
<feature type="compositionally biased region" description="Polar residues" evidence="1">
    <location>
        <begin position="162"/>
        <end position="203"/>
    </location>
</feature>